<organism evidence="11 12">
    <name type="scientific">Metarhizium robertsii (strain ARSEF 23 / ATCC MYA-3075)</name>
    <name type="common">Metarhizium anisopliae (strain ARSEF 23)</name>
    <dbReference type="NCBI Taxonomy" id="655844"/>
    <lineage>
        <taxon>Eukaryota</taxon>
        <taxon>Fungi</taxon>
        <taxon>Dikarya</taxon>
        <taxon>Ascomycota</taxon>
        <taxon>Pezizomycotina</taxon>
        <taxon>Sordariomycetes</taxon>
        <taxon>Hypocreomycetidae</taxon>
        <taxon>Hypocreales</taxon>
        <taxon>Clavicipitaceae</taxon>
        <taxon>Metarhizium</taxon>
    </lineage>
</organism>
<evidence type="ECO:0000256" key="5">
    <source>
        <dbReference type="ARBA" id="ARBA00022963"/>
    </source>
</evidence>
<evidence type="ECO:0000256" key="2">
    <source>
        <dbReference type="ARBA" id="ARBA00022771"/>
    </source>
</evidence>
<dbReference type="SUPFAM" id="SSF52151">
    <property type="entry name" value="FabD/lysophospholipase-like"/>
    <property type="match status" value="1"/>
</dbReference>
<dbReference type="KEGG" id="maj:MAA_00871"/>
<dbReference type="GO" id="GO:0016020">
    <property type="term" value="C:membrane"/>
    <property type="evidence" value="ECO:0007669"/>
    <property type="project" value="TreeGrafter"/>
</dbReference>
<keyword evidence="5 8" id="KW-0442">Lipid degradation</keyword>
<feature type="domain" description="RING-type" evidence="9">
    <location>
        <begin position="385"/>
        <end position="430"/>
    </location>
</feature>
<dbReference type="HOGENOM" id="CLU_003059_1_1_1"/>
<dbReference type="Pfam" id="PF01734">
    <property type="entry name" value="Patatin"/>
    <property type="match status" value="1"/>
</dbReference>
<dbReference type="PROSITE" id="PS50089">
    <property type="entry name" value="ZF_RING_2"/>
    <property type="match status" value="1"/>
</dbReference>
<name>E9EJR2_METRA</name>
<dbReference type="OrthoDB" id="4766886at2759"/>
<dbReference type="InterPro" id="IPR017907">
    <property type="entry name" value="Znf_RING_CS"/>
</dbReference>
<proteinExistence type="predicted"/>
<dbReference type="GO" id="GO:0016042">
    <property type="term" value="P:lipid catabolic process"/>
    <property type="evidence" value="ECO:0007669"/>
    <property type="project" value="UniProtKB-UniRule"/>
</dbReference>
<feature type="short sequence motif" description="GXSXG" evidence="8">
    <location>
        <begin position="488"/>
        <end position="492"/>
    </location>
</feature>
<evidence type="ECO:0000313" key="11">
    <source>
        <dbReference type="EMBL" id="EFZ03797.2"/>
    </source>
</evidence>
<dbReference type="GO" id="GO:0046486">
    <property type="term" value="P:glycerolipid metabolic process"/>
    <property type="evidence" value="ECO:0007669"/>
    <property type="project" value="UniProtKB-ARBA"/>
</dbReference>
<accession>E9EJR2</accession>
<keyword evidence="6 8" id="KW-0443">Lipid metabolism</keyword>
<dbReference type="PANTHER" id="PTHR24185:SF1">
    <property type="entry name" value="CALCIUM-INDEPENDENT PHOSPHOLIPASE A2-GAMMA"/>
    <property type="match status" value="1"/>
</dbReference>
<dbReference type="AlphaFoldDB" id="E9EJR2"/>
<evidence type="ECO:0000256" key="4">
    <source>
        <dbReference type="ARBA" id="ARBA00022833"/>
    </source>
</evidence>
<evidence type="ECO:0000256" key="3">
    <source>
        <dbReference type="ARBA" id="ARBA00022801"/>
    </source>
</evidence>
<dbReference type="EMBL" id="ADNJ02000008">
    <property type="protein sequence ID" value="EFZ03797.2"/>
    <property type="molecule type" value="Genomic_DNA"/>
</dbReference>
<dbReference type="PROSITE" id="PS00518">
    <property type="entry name" value="ZF_RING_1"/>
    <property type="match status" value="1"/>
</dbReference>
<evidence type="ECO:0000259" key="9">
    <source>
        <dbReference type="PROSITE" id="PS50089"/>
    </source>
</evidence>
<dbReference type="PROSITE" id="PS51635">
    <property type="entry name" value="PNPLA"/>
    <property type="match status" value="1"/>
</dbReference>
<evidence type="ECO:0000259" key="10">
    <source>
        <dbReference type="PROSITE" id="PS51635"/>
    </source>
</evidence>
<dbReference type="GO" id="GO:0008270">
    <property type="term" value="F:zinc ion binding"/>
    <property type="evidence" value="ECO:0007669"/>
    <property type="project" value="UniProtKB-KW"/>
</dbReference>
<comment type="caution">
    <text evidence="8">Lacks conserved residue(s) required for the propagation of feature annotation.</text>
</comment>
<dbReference type="InterPro" id="IPR001841">
    <property type="entry name" value="Znf_RING"/>
</dbReference>
<protein>
    <submittedName>
        <fullName evidence="11">Patatin-like phospholipase</fullName>
    </submittedName>
</protein>
<dbReference type="RefSeq" id="XP_007817060.2">
    <property type="nucleotide sequence ID" value="XM_007818869.2"/>
</dbReference>
<dbReference type="GeneID" id="19255157"/>
<feature type="active site" description="Proton acceptor" evidence="8">
    <location>
        <position position="648"/>
    </location>
</feature>
<reference evidence="11 12" key="2">
    <citation type="journal article" date="2014" name="Proc. Natl. Acad. Sci. U.S.A.">
        <title>Trajectory and genomic determinants of fungal-pathogen speciation and host adaptation.</title>
        <authorList>
            <person name="Hu X."/>
            <person name="Xiao G."/>
            <person name="Zheng P."/>
            <person name="Shang Y."/>
            <person name="Su Y."/>
            <person name="Zhang X."/>
            <person name="Liu X."/>
            <person name="Zhan S."/>
            <person name="St Leger R.J."/>
            <person name="Wang C."/>
        </authorList>
    </citation>
    <scope>GENOME REANNOTATION</scope>
    <source>
        <strain evidence="12">ARSEF 23 / ATCC MYA-3075</strain>
    </source>
</reference>
<comment type="caution">
    <text evidence="11">The sequence shown here is derived from an EMBL/GenBank/DDBJ whole genome shotgun (WGS) entry which is preliminary data.</text>
</comment>
<evidence type="ECO:0000256" key="1">
    <source>
        <dbReference type="ARBA" id="ARBA00022723"/>
    </source>
</evidence>
<gene>
    <name evidence="11" type="ORF">MAA_00871</name>
</gene>
<evidence type="ECO:0000256" key="6">
    <source>
        <dbReference type="ARBA" id="ARBA00023098"/>
    </source>
</evidence>
<evidence type="ECO:0000256" key="8">
    <source>
        <dbReference type="PROSITE-ProRule" id="PRU01161"/>
    </source>
</evidence>
<dbReference type="InterPro" id="IPR016035">
    <property type="entry name" value="Acyl_Trfase/lysoPLipase"/>
</dbReference>
<keyword evidence="3 8" id="KW-0378">Hydrolase</keyword>
<feature type="short sequence motif" description="GXGXXG" evidence="8">
    <location>
        <begin position="454"/>
        <end position="459"/>
    </location>
</feature>
<keyword evidence="1" id="KW-0479">Metal-binding</keyword>
<dbReference type="GO" id="GO:0019369">
    <property type="term" value="P:arachidonate metabolic process"/>
    <property type="evidence" value="ECO:0007669"/>
    <property type="project" value="TreeGrafter"/>
</dbReference>
<dbReference type="Gene3D" id="3.40.1090.10">
    <property type="entry name" value="Cytosolic phospholipase A2 catalytic domain"/>
    <property type="match status" value="1"/>
</dbReference>
<keyword evidence="4" id="KW-0862">Zinc</keyword>
<dbReference type="InterPro" id="IPR002641">
    <property type="entry name" value="PNPLA_dom"/>
</dbReference>
<dbReference type="GO" id="GO:0047499">
    <property type="term" value="F:calcium-independent phospholipase A2 activity"/>
    <property type="evidence" value="ECO:0007669"/>
    <property type="project" value="TreeGrafter"/>
</dbReference>
<dbReference type="PANTHER" id="PTHR24185">
    <property type="entry name" value="CALCIUM-INDEPENDENT PHOSPHOLIPASE A2-GAMMA"/>
    <property type="match status" value="1"/>
</dbReference>
<feature type="active site" description="Nucleophile" evidence="8">
    <location>
        <position position="490"/>
    </location>
</feature>
<feature type="domain" description="PNPLA" evidence="10">
    <location>
        <begin position="450"/>
        <end position="661"/>
    </location>
</feature>
<dbReference type="Proteomes" id="UP000002498">
    <property type="component" value="Unassembled WGS sequence"/>
</dbReference>
<keyword evidence="2 7" id="KW-0863">Zinc-finger</keyword>
<keyword evidence="12" id="KW-1185">Reference proteome</keyword>
<evidence type="ECO:0000313" key="12">
    <source>
        <dbReference type="Proteomes" id="UP000002498"/>
    </source>
</evidence>
<sequence length="967" mass="108685">MPEDDTLWLDISGQEASCVIRQTYRLRTLIHSLQCPSGQTPTLVLFFESPERQYFPPNEEYGVHLRLDLETAGWRHPLLVASTQSLLSHCLPRCHLTQEPNRGLFVQESSFPRQESLSVLPRILLPFADVLCFMCINQSDLRVIEAQINQWMFAWREAGAATPMPGIVVLLAESDNLQPVTVQRQLAKTLPVAKVSVVRIDQSTWTVNGLRPIRKRLGQAASRARRWKISNKVLFSGSHMIGLLEESFGTAQKMRPFRYIEASRSRHPVAPDLVRHLNNYVRMLPRGYDKDFAAESIASSFLVDHFTPGMHGFEIRDVFTALYQGACRRLSEDIDFPGTDLILRHMSLLHAKFERTGGMITSIHRQTMNRHRERWLYIEGSSDTCFVCLRRRPEYLLPCDHTLCRSCVKDFGDQCRKNPDRFTVSSCFLCGGACAVVVLDRPPTAGVGLLSLDGGGVRGIVQTEILRLLEERIGLPIPVQEHFQLAAGVSAGGLNLIALYLKGWHPEVCTRKYEEMSKVIFRKGFLQHVPVLSTVLAMWHKARYSSETLEQVIGETYGEKGMMLDPSYATSIGARIVLPAARSPTPSILLFTNYNGSGDNAENKGSSESALHYHNRNSSSLPNPARSCTAAPTFFQPKYVPGVGWLQDAGMVENNPISLLLSQYYELYPANATCQFLLSIGSGSKSDNAELPYANMDGGSLFGTDVLGYKTSALRRIASAYEWLLSGLSYWEKYTRSIDKGSELRDRCIRLDVSFEGMEPKLDDVRAVPRLKRRVRHDAALSAEIDSTVDCIIASLFYFELEAMPMQRGSMLNCSGHIRCLRKRGDPALCLLIEKLVAWNARFVIDNKIMGGNMLSPFFWDQTGNFGVPAEFQITGQELSVSLTWPDGRTHPISGSPYLIHQLVDVQGLNAPFGLPDHRRKHRAPRYAHAVSTGSDHEARKSKLKRKTSSINTFVTQGSTKRRKLWW</sequence>
<reference evidence="11 12" key="1">
    <citation type="journal article" date="2011" name="PLoS Genet.">
        <title>Genome sequencing and comparative transcriptomics of the model entomopathogenic fungi Metarhizium anisopliae and M. acridum.</title>
        <authorList>
            <person name="Gao Q."/>
            <person name="Jin K."/>
            <person name="Ying S.H."/>
            <person name="Zhang Y."/>
            <person name="Xiao G."/>
            <person name="Shang Y."/>
            <person name="Duan Z."/>
            <person name="Hu X."/>
            <person name="Xie X.Q."/>
            <person name="Zhou G."/>
            <person name="Peng G."/>
            <person name="Luo Z."/>
            <person name="Huang W."/>
            <person name="Wang B."/>
            <person name="Fang W."/>
            <person name="Wang S."/>
            <person name="Zhong Y."/>
            <person name="Ma L.J."/>
            <person name="St Leger R.J."/>
            <person name="Zhao G.P."/>
            <person name="Pei Y."/>
            <person name="Feng M.G."/>
            <person name="Xia Y."/>
            <person name="Wang C."/>
        </authorList>
    </citation>
    <scope>NUCLEOTIDE SEQUENCE [LARGE SCALE GENOMIC DNA]</scope>
    <source>
        <strain evidence="12">ARSEF 23 / ATCC MYA-3075</strain>
    </source>
</reference>
<evidence type="ECO:0000256" key="7">
    <source>
        <dbReference type="PROSITE-ProRule" id="PRU00175"/>
    </source>
</evidence>
<dbReference type="CDD" id="cd07199">
    <property type="entry name" value="Pat17_PNPLA8_PNPLA9_like"/>
    <property type="match status" value="1"/>
</dbReference>